<dbReference type="PROSITE" id="PS50893">
    <property type="entry name" value="ABC_TRANSPORTER_2"/>
    <property type="match status" value="1"/>
</dbReference>
<evidence type="ECO:0000313" key="11">
    <source>
        <dbReference type="EMBL" id="MCS0606793.1"/>
    </source>
</evidence>
<dbReference type="PROSITE" id="PS50929">
    <property type="entry name" value="ABC_TM1F"/>
    <property type="match status" value="1"/>
</dbReference>
<keyword evidence="5 11" id="KW-0067">ATP-binding</keyword>
<sequence length="580" mass="61714">MNPVRAASRVLGRAPASRVGTLLALMILGALTEGAGFMLLVPLLNLLGGGAARSNGIERKLTSVLDLLHLPLTAGVLLAGFVALVSLRAALQYGRERLATSLQHGLVDQLRQQCFHALLNSEWRWLSSTRQADQANLLLTDASRVGTGLHFGLALLANTVAMAAHLAVALALSWSLTVAALAGGLAVFALLAGQRGKALQLGRELGKANRAMQRTVQESLGGIKLAKILRAEGQHEAAFARHMATLRIQQHRFSASSALGQALFQAAGAALLAAYLYFGLGFWHTPVPVLVTLVFIFSRLIPLLMAAHQQLHQVLHALPALEESERLLAECTRHAEPTAAARPNWPVSSDIELDAVTVSYDGRERPALASVSAAFRARTTTAIVGASGAGKSTLADILMGLLAPDSGKLRVGGEEIRGSLRQAWRAQVAYVPQETYLFHATIRENLLWARPDATDAELAIALEHAAAGFVLDLPQGLDTLVGDGGVLLSGGERQRLGLARALLCKPSLLILDEATSALDIDNEMRVRKAIENLHGELTVVLIGHRLATLEHADQVIVLGQGCVLASGTWTEVRPLQPNLS</sequence>
<accession>A0ABT2BE58</accession>
<keyword evidence="2" id="KW-1003">Cell membrane</keyword>
<evidence type="ECO:0000259" key="9">
    <source>
        <dbReference type="PROSITE" id="PS50893"/>
    </source>
</evidence>
<keyword evidence="7 8" id="KW-0472">Membrane</keyword>
<keyword evidence="6 8" id="KW-1133">Transmembrane helix</keyword>
<evidence type="ECO:0000256" key="7">
    <source>
        <dbReference type="ARBA" id="ARBA00023136"/>
    </source>
</evidence>
<organism evidence="11 12">
    <name type="scientific">Massilia solisilvae</name>
    <dbReference type="NCBI Taxonomy" id="1811225"/>
    <lineage>
        <taxon>Bacteria</taxon>
        <taxon>Pseudomonadati</taxon>
        <taxon>Pseudomonadota</taxon>
        <taxon>Betaproteobacteria</taxon>
        <taxon>Burkholderiales</taxon>
        <taxon>Oxalobacteraceae</taxon>
        <taxon>Telluria group</taxon>
        <taxon>Massilia</taxon>
    </lineage>
</organism>
<evidence type="ECO:0000256" key="8">
    <source>
        <dbReference type="SAM" id="Phobius"/>
    </source>
</evidence>
<dbReference type="PROSITE" id="PS00211">
    <property type="entry name" value="ABC_TRANSPORTER_1"/>
    <property type="match status" value="1"/>
</dbReference>
<dbReference type="InterPro" id="IPR003439">
    <property type="entry name" value="ABC_transporter-like_ATP-bd"/>
</dbReference>
<comment type="subcellular location">
    <subcellularLocation>
        <location evidence="1">Cell membrane</location>
        <topology evidence="1">Multi-pass membrane protein</topology>
    </subcellularLocation>
</comment>
<dbReference type="InterPro" id="IPR011527">
    <property type="entry name" value="ABC1_TM_dom"/>
</dbReference>
<evidence type="ECO:0000256" key="2">
    <source>
        <dbReference type="ARBA" id="ARBA00022475"/>
    </source>
</evidence>
<reference evidence="11 12" key="1">
    <citation type="submission" date="2022-08" db="EMBL/GenBank/DDBJ databases">
        <title>Reclassification of Massilia species as members of the genera Telluria, Duganella, Pseudoduganella, Mokoshia gen. nov. and Zemynaea gen. nov. using orthogonal and non-orthogonal genome-based approaches.</title>
        <authorList>
            <person name="Bowman J.P."/>
        </authorList>
    </citation>
    <scope>NUCLEOTIDE SEQUENCE [LARGE SCALE GENOMIC DNA]</scope>
    <source>
        <strain evidence="11 12">JCM 31607</strain>
    </source>
</reference>
<comment type="caution">
    <text evidence="11">The sequence shown here is derived from an EMBL/GenBank/DDBJ whole genome shotgun (WGS) entry which is preliminary data.</text>
</comment>
<keyword evidence="12" id="KW-1185">Reference proteome</keyword>
<dbReference type="SMART" id="SM00382">
    <property type="entry name" value="AAA"/>
    <property type="match status" value="1"/>
</dbReference>
<dbReference type="Gene3D" id="3.40.50.300">
    <property type="entry name" value="P-loop containing nucleotide triphosphate hydrolases"/>
    <property type="match status" value="1"/>
</dbReference>
<dbReference type="InterPro" id="IPR003593">
    <property type="entry name" value="AAA+_ATPase"/>
</dbReference>
<dbReference type="PANTHER" id="PTHR24221">
    <property type="entry name" value="ATP-BINDING CASSETTE SUB-FAMILY B"/>
    <property type="match status" value="1"/>
</dbReference>
<dbReference type="PANTHER" id="PTHR24221:SF654">
    <property type="entry name" value="ATP-BINDING CASSETTE SUB-FAMILY B MEMBER 6"/>
    <property type="match status" value="1"/>
</dbReference>
<evidence type="ECO:0000256" key="6">
    <source>
        <dbReference type="ARBA" id="ARBA00022989"/>
    </source>
</evidence>
<dbReference type="Gene3D" id="1.20.1560.10">
    <property type="entry name" value="ABC transporter type 1, transmembrane domain"/>
    <property type="match status" value="1"/>
</dbReference>
<dbReference type="InterPro" id="IPR039421">
    <property type="entry name" value="Type_1_exporter"/>
</dbReference>
<dbReference type="InterPro" id="IPR027417">
    <property type="entry name" value="P-loop_NTPase"/>
</dbReference>
<dbReference type="Proteomes" id="UP001205861">
    <property type="component" value="Unassembled WGS sequence"/>
</dbReference>
<keyword evidence="3 8" id="KW-0812">Transmembrane</keyword>
<evidence type="ECO:0000256" key="4">
    <source>
        <dbReference type="ARBA" id="ARBA00022741"/>
    </source>
</evidence>
<evidence type="ECO:0000313" key="12">
    <source>
        <dbReference type="Proteomes" id="UP001205861"/>
    </source>
</evidence>
<dbReference type="SUPFAM" id="SSF90123">
    <property type="entry name" value="ABC transporter transmembrane region"/>
    <property type="match status" value="1"/>
</dbReference>
<name>A0ABT2BE58_9BURK</name>
<dbReference type="Pfam" id="PF00005">
    <property type="entry name" value="ABC_tran"/>
    <property type="match status" value="1"/>
</dbReference>
<dbReference type="InterPro" id="IPR017871">
    <property type="entry name" value="ABC_transporter-like_CS"/>
</dbReference>
<feature type="transmembrane region" description="Helical" evidence="8">
    <location>
        <begin position="21"/>
        <end position="47"/>
    </location>
</feature>
<gene>
    <name evidence="11" type="ORF">NX773_01265</name>
</gene>
<feature type="domain" description="ABC transmembrane type-1" evidence="10">
    <location>
        <begin position="22"/>
        <end position="316"/>
    </location>
</feature>
<evidence type="ECO:0000259" key="10">
    <source>
        <dbReference type="PROSITE" id="PS50929"/>
    </source>
</evidence>
<dbReference type="RefSeq" id="WP_258854594.1">
    <property type="nucleotide sequence ID" value="NZ_JANUGV010000001.1"/>
</dbReference>
<dbReference type="EMBL" id="JANUGV010000001">
    <property type="protein sequence ID" value="MCS0606793.1"/>
    <property type="molecule type" value="Genomic_DNA"/>
</dbReference>
<evidence type="ECO:0000256" key="5">
    <source>
        <dbReference type="ARBA" id="ARBA00022840"/>
    </source>
</evidence>
<feature type="domain" description="ABC transporter" evidence="9">
    <location>
        <begin position="351"/>
        <end position="579"/>
    </location>
</feature>
<dbReference type="Pfam" id="PF00664">
    <property type="entry name" value="ABC_membrane"/>
    <property type="match status" value="1"/>
</dbReference>
<dbReference type="GO" id="GO:0005524">
    <property type="term" value="F:ATP binding"/>
    <property type="evidence" value="ECO:0007669"/>
    <property type="project" value="UniProtKB-KW"/>
</dbReference>
<evidence type="ECO:0000256" key="1">
    <source>
        <dbReference type="ARBA" id="ARBA00004651"/>
    </source>
</evidence>
<feature type="transmembrane region" description="Helical" evidence="8">
    <location>
        <begin position="148"/>
        <end position="168"/>
    </location>
</feature>
<proteinExistence type="predicted"/>
<feature type="transmembrane region" description="Helical" evidence="8">
    <location>
        <begin position="67"/>
        <end position="87"/>
    </location>
</feature>
<protein>
    <submittedName>
        <fullName evidence="11">ABC transporter ATP-binding protein/permease</fullName>
    </submittedName>
</protein>
<dbReference type="SUPFAM" id="SSF52540">
    <property type="entry name" value="P-loop containing nucleoside triphosphate hydrolases"/>
    <property type="match status" value="1"/>
</dbReference>
<keyword evidence="4" id="KW-0547">Nucleotide-binding</keyword>
<dbReference type="CDD" id="cd03228">
    <property type="entry name" value="ABCC_MRP_Like"/>
    <property type="match status" value="1"/>
</dbReference>
<feature type="transmembrane region" description="Helical" evidence="8">
    <location>
        <begin position="174"/>
        <end position="193"/>
    </location>
</feature>
<dbReference type="InterPro" id="IPR036640">
    <property type="entry name" value="ABC1_TM_sf"/>
</dbReference>
<evidence type="ECO:0000256" key="3">
    <source>
        <dbReference type="ARBA" id="ARBA00022692"/>
    </source>
</evidence>